<dbReference type="AlphaFoldDB" id="A0A9Q0G3M0"/>
<dbReference type="GO" id="GO:0006412">
    <property type="term" value="P:translation"/>
    <property type="evidence" value="ECO:0007669"/>
    <property type="project" value="InterPro"/>
</dbReference>
<feature type="domain" description="Large ribosomal subunit protein bL12 C-terminal" evidence="4">
    <location>
        <begin position="101"/>
        <end position="167"/>
    </location>
</feature>
<evidence type="ECO:0000256" key="3">
    <source>
        <dbReference type="ARBA" id="ARBA00023274"/>
    </source>
</evidence>
<dbReference type="CDD" id="cd00387">
    <property type="entry name" value="Ribosomal_L7_L12"/>
    <property type="match status" value="1"/>
</dbReference>
<accession>A0A9Q0G3M0</accession>
<reference evidence="5" key="1">
    <citation type="submission" date="2022-02" db="EMBL/GenBank/DDBJ databases">
        <authorList>
            <person name="Henning P.M."/>
            <person name="McCubbin A.G."/>
            <person name="Shore J.S."/>
        </authorList>
    </citation>
    <scope>NUCLEOTIDE SEQUENCE</scope>
    <source>
        <strain evidence="5">F60SS</strain>
        <tissue evidence="5">Leaves</tissue>
    </source>
</reference>
<evidence type="ECO:0000259" key="4">
    <source>
        <dbReference type="Pfam" id="PF00542"/>
    </source>
</evidence>
<dbReference type="GO" id="GO:0005840">
    <property type="term" value="C:ribosome"/>
    <property type="evidence" value="ECO:0007669"/>
    <property type="project" value="UniProtKB-KW"/>
</dbReference>
<keyword evidence="2" id="KW-0689">Ribosomal protein</keyword>
<dbReference type="GO" id="GO:0003729">
    <property type="term" value="F:mRNA binding"/>
    <property type="evidence" value="ECO:0007669"/>
    <property type="project" value="TreeGrafter"/>
</dbReference>
<sequence>MGSIKTLTRLFATAHKPTAVSRSLSTATESRTQKLELIADELLDLSKLERYDYMVLFNHKLGLNRFAPVGAGPILSGSGGAGSGSADAKPAAAAAAEKKTFDVKLEKFDAAAKLKIVKEIRGFTDLGLKEAKDLVEKAPVVVKKGLTKEEANSIVEKFKALGATAVLE</sequence>
<dbReference type="PANTHER" id="PTHR45987:SF11">
    <property type="entry name" value="OS07G0626100 PROTEIN"/>
    <property type="match status" value="1"/>
</dbReference>
<evidence type="ECO:0000256" key="2">
    <source>
        <dbReference type="ARBA" id="ARBA00022980"/>
    </source>
</evidence>
<evidence type="ECO:0000313" key="6">
    <source>
        <dbReference type="Proteomes" id="UP001141552"/>
    </source>
</evidence>
<dbReference type="Gene3D" id="3.30.1390.10">
    <property type="match status" value="1"/>
</dbReference>
<dbReference type="InterPro" id="IPR014719">
    <property type="entry name" value="Ribosomal_bL12_C/ClpS-like"/>
</dbReference>
<dbReference type="FunFam" id="3.30.1390.10:FF:000001">
    <property type="entry name" value="50S ribosomal protein L7/L12"/>
    <property type="match status" value="1"/>
</dbReference>
<dbReference type="HAMAP" id="MF_00368">
    <property type="entry name" value="Ribosomal_bL12"/>
    <property type="match status" value="1"/>
</dbReference>
<name>A0A9Q0G3M0_9ROSI</name>
<dbReference type="Pfam" id="PF00542">
    <property type="entry name" value="Ribosomal_L12"/>
    <property type="match status" value="1"/>
</dbReference>
<comment type="caution">
    <text evidence="5">The sequence shown here is derived from an EMBL/GenBank/DDBJ whole genome shotgun (WGS) entry which is preliminary data.</text>
</comment>
<dbReference type="InterPro" id="IPR013823">
    <property type="entry name" value="Ribosomal_bL12_C"/>
</dbReference>
<reference evidence="5" key="2">
    <citation type="journal article" date="2023" name="Plants (Basel)">
        <title>Annotation of the Turnera subulata (Passifloraceae) Draft Genome Reveals the S-Locus Evolved after the Divergence of Turneroideae from Passifloroideae in a Stepwise Manner.</title>
        <authorList>
            <person name="Henning P.M."/>
            <person name="Roalson E.H."/>
            <person name="Mir W."/>
            <person name="McCubbin A.G."/>
            <person name="Shore J.S."/>
        </authorList>
    </citation>
    <scope>NUCLEOTIDE SEQUENCE</scope>
    <source>
        <strain evidence="5">F60SS</strain>
    </source>
</reference>
<keyword evidence="3" id="KW-0687">Ribonucleoprotein</keyword>
<dbReference type="OrthoDB" id="250175at2759"/>
<dbReference type="PANTHER" id="PTHR45987">
    <property type="entry name" value="39S RIBOSOMAL PROTEIN L12"/>
    <property type="match status" value="1"/>
</dbReference>
<comment type="similarity">
    <text evidence="1">Belongs to the bacterial ribosomal protein bL12 family.</text>
</comment>
<evidence type="ECO:0000313" key="5">
    <source>
        <dbReference type="EMBL" id="KAJ4842607.1"/>
    </source>
</evidence>
<organism evidence="5 6">
    <name type="scientific">Turnera subulata</name>
    <dbReference type="NCBI Taxonomy" id="218843"/>
    <lineage>
        <taxon>Eukaryota</taxon>
        <taxon>Viridiplantae</taxon>
        <taxon>Streptophyta</taxon>
        <taxon>Embryophyta</taxon>
        <taxon>Tracheophyta</taxon>
        <taxon>Spermatophyta</taxon>
        <taxon>Magnoliopsida</taxon>
        <taxon>eudicotyledons</taxon>
        <taxon>Gunneridae</taxon>
        <taxon>Pentapetalae</taxon>
        <taxon>rosids</taxon>
        <taxon>fabids</taxon>
        <taxon>Malpighiales</taxon>
        <taxon>Passifloraceae</taxon>
        <taxon>Turnera</taxon>
    </lineage>
</organism>
<proteinExistence type="inferred from homology"/>
<dbReference type="SUPFAM" id="SSF54736">
    <property type="entry name" value="ClpS-like"/>
    <property type="match status" value="1"/>
</dbReference>
<dbReference type="Proteomes" id="UP001141552">
    <property type="component" value="Unassembled WGS sequence"/>
</dbReference>
<dbReference type="EMBL" id="JAKUCV010002454">
    <property type="protein sequence ID" value="KAJ4842607.1"/>
    <property type="molecule type" value="Genomic_DNA"/>
</dbReference>
<protein>
    <recommendedName>
        <fullName evidence="4">Large ribosomal subunit protein bL12 C-terminal domain-containing protein</fullName>
    </recommendedName>
</protein>
<keyword evidence="6" id="KW-1185">Reference proteome</keyword>
<gene>
    <name evidence="5" type="ORF">Tsubulata_025122</name>
</gene>
<dbReference type="GO" id="GO:0003735">
    <property type="term" value="F:structural constituent of ribosome"/>
    <property type="evidence" value="ECO:0007669"/>
    <property type="project" value="InterPro"/>
</dbReference>
<evidence type="ECO:0000256" key="1">
    <source>
        <dbReference type="ARBA" id="ARBA00007197"/>
    </source>
</evidence>
<dbReference type="InterPro" id="IPR000206">
    <property type="entry name" value="Ribosomal_bL12"/>
</dbReference>
<dbReference type="GO" id="GO:1990904">
    <property type="term" value="C:ribonucleoprotein complex"/>
    <property type="evidence" value="ECO:0007669"/>
    <property type="project" value="UniProtKB-KW"/>
</dbReference>